<organism evidence="6 7">
    <name type="scientific">Acinetobacter pseudolwoffii</name>
    <dbReference type="NCBI Taxonomy" id="2053287"/>
    <lineage>
        <taxon>Bacteria</taxon>
        <taxon>Pseudomonadati</taxon>
        <taxon>Pseudomonadota</taxon>
        <taxon>Gammaproteobacteria</taxon>
        <taxon>Moraxellales</taxon>
        <taxon>Moraxellaceae</taxon>
        <taxon>Acinetobacter</taxon>
    </lineage>
</organism>
<evidence type="ECO:0000313" key="6">
    <source>
        <dbReference type="EMBL" id="PJI32924.1"/>
    </source>
</evidence>
<protein>
    <submittedName>
        <fullName evidence="6">Capsular polysaccharide biosynthesis protein</fullName>
    </submittedName>
</protein>
<dbReference type="GO" id="GO:0016772">
    <property type="term" value="F:transferase activity, transferring phosphorus-containing groups"/>
    <property type="evidence" value="ECO:0007669"/>
    <property type="project" value="InterPro"/>
</dbReference>
<sequence length="324" mass="37908">MQQPLDIVIAWVDGNDAELQKNRQRYLGQTKAQTEATRYASNNEIYYNIASILKYVPYVRHIYVVTDQQKPTWLDEFEQQGLAAKDQIKIIDHKVLFAGYQQYLPTFNSLSIEMMLWNIPDISPYFLYLNDDFFFNASSVAEDFVEDSKVKIYGHWQSSKSLKMKFKWRDWLNRQLKKMPKAKYTMAQMLSADVLGLDRYFEIHHRPHVIVQQELATFFKANPELLIEQISPRFRSFYQLLPVGLSNHLCIQNQQATLLPDVQIAYLKNADGIEAFKQALKQPDIPYGCVQSLDQFVPEQRQQVIAAMNEKFMGFLPQSLLDQE</sequence>
<evidence type="ECO:0000256" key="2">
    <source>
        <dbReference type="ARBA" id="ARBA00022679"/>
    </source>
</evidence>
<dbReference type="RefSeq" id="WP_100357505.1">
    <property type="nucleotide sequence ID" value="NZ_PGOZ01000005.1"/>
</dbReference>
<dbReference type="PANTHER" id="PTHR24045:SF0">
    <property type="entry name" value="N-ACETYLGLUCOSAMINE-1-PHOSPHOTRANSFERASE SUBUNITS ALPHA_BETA"/>
    <property type="match status" value="1"/>
</dbReference>
<dbReference type="InterPro" id="IPR021520">
    <property type="entry name" value="Stealth_CR2"/>
</dbReference>
<keyword evidence="3" id="KW-0270">Exopolysaccharide synthesis</keyword>
<evidence type="ECO:0000313" key="7">
    <source>
        <dbReference type="Proteomes" id="UP000242351"/>
    </source>
</evidence>
<dbReference type="InterPro" id="IPR047141">
    <property type="entry name" value="Stealth"/>
</dbReference>
<dbReference type="EMBL" id="PGOZ01000005">
    <property type="protein sequence ID" value="PJI32924.1"/>
    <property type="molecule type" value="Genomic_DNA"/>
</dbReference>
<feature type="domain" description="Stealth protein CR1 conserved region 1" evidence="5">
    <location>
        <begin position="4"/>
        <end position="29"/>
    </location>
</feature>
<reference evidence="6 7" key="1">
    <citation type="submission" date="2017-11" db="EMBL/GenBank/DDBJ databases">
        <authorList>
            <person name="Han C.G."/>
        </authorList>
    </citation>
    <scope>NUCLEOTIDE SEQUENCE [LARGE SCALE GENOMIC DNA]</scope>
    <source>
        <strain evidence="6 7">ANC 5347</strain>
    </source>
</reference>
<dbReference type="InterPro" id="IPR031358">
    <property type="entry name" value="Stealth_CR1"/>
</dbReference>
<name>A0A2H9UML5_9GAMM</name>
<dbReference type="PANTHER" id="PTHR24045">
    <property type="match status" value="1"/>
</dbReference>
<dbReference type="Proteomes" id="UP000242351">
    <property type="component" value="Unassembled WGS sequence"/>
</dbReference>
<evidence type="ECO:0000259" key="4">
    <source>
        <dbReference type="Pfam" id="PF11380"/>
    </source>
</evidence>
<feature type="domain" description="Stealth protein CR2 conserved region 2" evidence="4">
    <location>
        <begin position="38"/>
        <end position="150"/>
    </location>
</feature>
<keyword evidence="2" id="KW-0808">Transferase</keyword>
<comment type="similarity">
    <text evidence="1">Belongs to the stealth family.</text>
</comment>
<comment type="caution">
    <text evidence="6">The sequence shown here is derived from an EMBL/GenBank/DDBJ whole genome shotgun (WGS) entry which is preliminary data.</text>
</comment>
<dbReference type="AlphaFoldDB" id="A0A2H9UML5"/>
<gene>
    <name evidence="6" type="ORF">CU320_06015</name>
</gene>
<dbReference type="GO" id="GO:0000271">
    <property type="term" value="P:polysaccharide biosynthetic process"/>
    <property type="evidence" value="ECO:0007669"/>
    <property type="project" value="UniProtKB-KW"/>
</dbReference>
<evidence type="ECO:0000256" key="3">
    <source>
        <dbReference type="ARBA" id="ARBA00023169"/>
    </source>
</evidence>
<accession>A0A2H9UML5</accession>
<reference evidence="6 7" key="2">
    <citation type="submission" date="2017-12" db="EMBL/GenBank/DDBJ databases">
        <title>Revising the taxonomy of the Acinetobacter lwoffii group: the description of Acinetobacter pseudolwoffii sp. nov. and emended description of Acinetobacter lwoffii.</title>
        <authorList>
            <person name="Nemec A."/>
        </authorList>
    </citation>
    <scope>NUCLEOTIDE SEQUENCE [LARGE SCALE GENOMIC DNA]</scope>
    <source>
        <strain evidence="6 7">ANC 5347</strain>
    </source>
</reference>
<evidence type="ECO:0000259" key="5">
    <source>
        <dbReference type="Pfam" id="PF17101"/>
    </source>
</evidence>
<proteinExistence type="inferred from homology"/>
<dbReference type="Pfam" id="PF17101">
    <property type="entry name" value="Stealth_CR1"/>
    <property type="match status" value="1"/>
</dbReference>
<dbReference type="Pfam" id="PF11380">
    <property type="entry name" value="Stealth_CR2"/>
    <property type="match status" value="1"/>
</dbReference>
<evidence type="ECO:0000256" key="1">
    <source>
        <dbReference type="ARBA" id="ARBA00007583"/>
    </source>
</evidence>